<sequence length="88" mass="9511">MVSRFAVGLPARTGLPAEPKTAQGTNDLFGGTRGQARNQSQDRSPFSALESYRPQSLPRWQTSLSGKEQASALMKHPTGQRCIPPGPF</sequence>
<gene>
    <name evidence="2" type="ORF">CLIM01_10211</name>
</gene>
<accession>A0ABQ9PL93</accession>
<evidence type="ECO:0000313" key="3">
    <source>
        <dbReference type="Proteomes" id="UP001169217"/>
    </source>
</evidence>
<evidence type="ECO:0000256" key="1">
    <source>
        <dbReference type="SAM" id="MobiDB-lite"/>
    </source>
</evidence>
<dbReference type="EMBL" id="JARUPT010000371">
    <property type="protein sequence ID" value="KAK0372439.1"/>
    <property type="molecule type" value="Genomic_DNA"/>
</dbReference>
<evidence type="ECO:0000313" key="2">
    <source>
        <dbReference type="EMBL" id="KAK0372439.1"/>
    </source>
</evidence>
<comment type="caution">
    <text evidence="2">The sequence shown here is derived from an EMBL/GenBank/DDBJ whole genome shotgun (WGS) entry which is preliminary data.</text>
</comment>
<protein>
    <submittedName>
        <fullName evidence="2">Uncharacterized protein</fullName>
    </submittedName>
</protein>
<feature type="compositionally biased region" description="Polar residues" evidence="1">
    <location>
        <begin position="35"/>
        <end position="44"/>
    </location>
</feature>
<keyword evidence="3" id="KW-1185">Reference proteome</keyword>
<feature type="compositionally biased region" description="Polar residues" evidence="1">
    <location>
        <begin position="58"/>
        <end position="68"/>
    </location>
</feature>
<proteinExistence type="predicted"/>
<name>A0ABQ9PL93_9PEZI</name>
<feature type="region of interest" description="Disordered" evidence="1">
    <location>
        <begin position="1"/>
        <end position="88"/>
    </location>
</feature>
<reference evidence="2" key="1">
    <citation type="submission" date="2023-04" db="EMBL/GenBank/DDBJ databases">
        <title>Colletotrichum limetticola genome sequence.</title>
        <authorList>
            <person name="Baroncelli R."/>
        </authorList>
    </citation>
    <scope>NUCLEOTIDE SEQUENCE</scope>
    <source>
        <strain evidence="2">KLA-Anderson</strain>
    </source>
</reference>
<dbReference type="Proteomes" id="UP001169217">
    <property type="component" value="Unassembled WGS sequence"/>
</dbReference>
<organism evidence="2 3">
    <name type="scientific">Colletotrichum limetticola</name>
    <dbReference type="NCBI Taxonomy" id="1209924"/>
    <lineage>
        <taxon>Eukaryota</taxon>
        <taxon>Fungi</taxon>
        <taxon>Dikarya</taxon>
        <taxon>Ascomycota</taxon>
        <taxon>Pezizomycotina</taxon>
        <taxon>Sordariomycetes</taxon>
        <taxon>Hypocreomycetidae</taxon>
        <taxon>Glomerellales</taxon>
        <taxon>Glomerellaceae</taxon>
        <taxon>Colletotrichum</taxon>
        <taxon>Colletotrichum acutatum species complex</taxon>
    </lineage>
</organism>